<comment type="caution">
    <text evidence="2">The sequence shown here is derived from an EMBL/GenBank/DDBJ whole genome shotgun (WGS) entry which is preliminary data.</text>
</comment>
<feature type="compositionally biased region" description="Basic and acidic residues" evidence="1">
    <location>
        <begin position="108"/>
        <end position="130"/>
    </location>
</feature>
<evidence type="ECO:0000313" key="2">
    <source>
        <dbReference type="EMBL" id="MPL95281.1"/>
    </source>
</evidence>
<protein>
    <submittedName>
        <fullName evidence="2">Uncharacterized protein</fullName>
    </submittedName>
</protein>
<accession>A0A644VV56</accession>
<feature type="region of interest" description="Disordered" evidence="1">
    <location>
        <begin position="1"/>
        <end position="88"/>
    </location>
</feature>
<feature type="compositionally biased region" description="Basic and acidic residues" evidence="1">
    <location>
        <begin position="1"/>
        <end position="12"/>
    </location>
</feature>
<reference evidence="2" key="1">
    <citation type="submission" date="2019-08" db="EMBL/GenBank/DDBJ databases">
        <authorList>
            <person name="Kucharzyk K."/>
            <person name="Murdoch R.W."/>
            <person name="Higgins S."/>
            <person name="Loffler F."/>
        </authorList>
    </citation>
    <scope>NUCLEOTIDE SEQUENCE</scope>
</reference>
<feature type="region of interest" description="Disordered" evidence="1">
    <location>
        <begin position="108"/>
        <end position="219"/>
    </location>
</feature>
<gene>
    <name evidence="2" type="ORF">SDC9_41451</name>
</gene>
<sequence>MEQPPHEDREGREDGDDIGDELGARQGEKEKDNGEPEKQEKFFPPFFSEGTERRRDCGPQGSWQQAGPGEESEQQDGDKEPGGFVAPVHLCRVPEKMFLDKEKIEEIAVHQADRDEPGQGKGGEKNDAGKIEGGPDNVPPPGEDHVPENDPAGEDDADQALGKEGEGRSRVEKQVEPPVFFQPEPEPRHGNRDEEREGHVGDVDLGNGEINEACGQDAR</sequence>
<evidence type="ECO:0000256" key="1">
    <source>
        <dbReference type="SAM" id="MobiDB-lite"/>
    </source>
</evidence>
<proteinExistence type="predicted"/>
<feature type="compositionally biased region" description="Basic and acidic residues" evidence="1">
    <location>
        <begin position="161"/>
        <end position="175"/>
    </location>
</feature>
<feature type="compositionally biased region" description="Basic and acidic residues" evidence="1">
    <location>
        <begin position="185"/>
        <end position="202"/>
    </location>
</feature>
<name>A0A644VV56_9ZZZZ</name>
<feature type="compositionally biased region" description="Basic and acidic residues" evidence="1">
    <location>
        <begin position="22"/>
        <end position="41"/>
    </location>
</feature>
<dbReference type="AlphaFoldDB" id="A0A644VV56"/>
<dbReference type="EMBL" id="VSSQ01000461">
    <property type="protein sequence ID" value="MPL95281.1"/>
    <property type="molecule type" value="Genomic_DNA"/>
</dbReference>
<organism evidence="2">
    <name type="scientific">bioreactor metagenome</name>
    <dbReference type="NCBI Taxonomy" id="1076179"/>
    <lineage>
        <taxon>unclassified sequences</taxon>
        <taxon>metagenomes</taxon>
        <taxon>ecological metagenomes</taxon>
    </lineage>
</organism>